<evidence type="ECO:0000256" key="2">
    <source>
        <dbReference type="ARBA" id="ARBA00006024"/>
    </source>
</evidence>
<dbReference type="Gene3D" id="2.70.150.10">
    <property type="entry name" value="Calcium-transporting ATPase, cytoplasmic transduction domain A"/>
    <property type="match status" value="1"/>
</dbReference>
<gene>
    <name evidence="9" type="ORF">K6V98_07410</name>
</gene>
<dbReference type="SFLD" id="SFLDF00027">
    <property type="entry name" value="p-type_atpase"/>
    <property type="match status" value="1"/>
</dbReference>
<feature type="domain" description="P-type ATPase A" evidence="8">
    <location>
        <begin position="212"/>
        <end position="304"/>
    </location>
</feature>
<dbReference type="InterPro" id="IPR044492">
    <property type="entry name" value="P_typ_ATPase_HD_dom"/>
</dbReference>
<evidence type="ECO:0000259" key="8">
    <source>
        <dbReference type="Pfam" id="PF00122"/>
    </source>
</evidence>
<dbReference type="SUPFAM" id="SSF81653">
    <property type="entry name" value="Calcium ATPase, transduction domain A"/>
    <property type="match status" value="1"/>
</dbReference>
<dbReference type="InterPro" id="IPR027256">
    <property type="entry name" value="P-typ_ATPase_IB"/>
</dbReference>
<dbReference type="SFLD" id="SFLDG00002">
    <property type="entry name" value="C1.7:_P-type_atpase_like"/>
    <property type="match status" value="1"/>
</dbReference>
<dbReference type="InterPro" id="IPR008250">
    <property type="entry name" value="ATPase_P-typ_transduc_dom_A_sf"/>
</dbReference>
<dbReference type="NCBIfam" id="TIGR01494">
    <property type="entry name" value="ATPase_P-type"/>
    <property type="match status" value="1"/>
</dbReference>
<dbReference type="InterPro" id="IPR036412">
    <property type="entry name" value="HAD-like_sf"/>
</dbReference>
<evidence type="ECO:0000256" key="1">
    <source>
        <dbReference type="ARBA" id="ARBA00004651"/>
    </source>
</evidence>
<dbReference type="PANTHER" id="PTHR48085:SF5">
    <property type="entry name" value="CADMIUM_ZINC-TRANSPORTING ATPASE HMA4-RELATED"/>
    <property type="match status" value="1"/>
</dbReference>
<evidence type="ECO:0000256" key="6">
    <source>
        <dbReference type="ARBA" id="ARBA00023136"/>
    </source>
</evidence>
<evidence type="ECO:0000256" key="3">
    <source>
        <dbReference type="ARBA" id="ARBA00022692"/>
    </source>
</evidence>
<dbReference type="Gene3D" id="3.40.50.1000">
    <property type="entry name" value="HAD superfamily/HAD-like"/>
    <property type="match status" value="1"/>
</dbReference>
<dbReference type="EMBL" id="JAIMFO010000008">
    <property type="protein sequence ID" value="MBY4798170.1"/>
    <property type="molecule type" value="Genomic_DNA"/>
</dbReference>
<keyword evidence="4" id="KW-1278">Translocase</keyword>
<dbReference type="PROSITE" id="PS01229">
    <property type="entry name" value="COF_2"/>
    <property type="match status" value="1"/>
</dbReference>
<keyword evidence="7" id="KW-1003">Cell membrane</keyword>
<reference evidence="9 10" key="1">
    <citation type="submission" date="2021-08" db="EMBL/GenBank/DDBJ databases">
        <title>Collinsella faecalis sp. nov. isolated from swine faeces.</title>
        <authorList>
            <person name="Oh B.S."/>
            <person name="Lee J.H."/>
        </authorList>
    </citation>
    <scope>NUCLEOTIDE SEQUENCE [LARGE SCALE GENOMIC DNA]</scope>
    <source>
        <strain evidence="9 10">AGMB00827</strain>
    </source>
</reference>
<keyword evidence="6" id="KW-0472">Membrane</keyword>
<comment type="subcellular location">
    <subcellularLocation>
        <location evidence="1">Cell membrane</location>
        <topology evidence="1">Multi-pass membrane protein</topology>
    </subcellularLocation>
</comment>
<dbReference type="PROSITE" id="PS00154">
    <property type="entry name" value="ATPASE_E1_E2"/>
    <property type="match status" value="1"/>
</dbReference>
<keyword evidence="3" id="KW-0812">Transmembrane</keyword>
<keyword evidence="5" id="KW-1133">Transmembrane helix</keyword>
<proteinExistence type="inferred from homology"/>
<comment type="caution">
    <text evidence="9">The sequence shown here is derived from an EMBL/GenBank/DDBJ whole genome shotgun (WGS) entry which is preliminary data.</text>
</comment>
<dbReference type="Pfam" id="PF00702">
    <property type="entry name" value="Hydrolase"/>
    <property type="match status" value="1"/>
</dbReference>
<dbReference type="InterPro" id="IPR051014">
    <property type="entry name" value="Cation_Transport_ATPase_IB"/>
</dbReference>
<organism evidence="9 10">
    <name type="scientific">Collinsella ureilytica</name>
    <dbReference type="NCBI Taxonomy" id="2869515"/>
    <lineage>
        <taxon>Bacteria</taxon>
        <taxon>Bacillati</taxon>
        <taxon>Actinomycetota</taxon>
        <taxon>Coriobacteriia</taxon>
        <taxon>Coriobacteriales</taxon>
        <taxon>Coriobacteriaceae</taxon>
        <taxon>Collinsella</taxon>
    </lineage>
</organism>
<keyword evidence="7" id="KW-0067">ATP-binding</keyword>
<dbReference type="InterPro" id="IPR023299">
    <property type="entry name" value="ATPase_P-typ_cyto_dom_N"/>
</dbReference>
<dbReference type="SFLD" id="SFLDS00003">
    <property type="entry name" value="Haloacid_Dehalogenase"/>
    <property type="match status" value="1"/>
</dbReference>
<comment type="similarity">
    <text evidence="2 7">Belongs to the cation transport ATPase (P-type) (TC 3.A.3) family. Type IB subfamily.</text>
</comment>
<evidence type="ECO:0000313" key="10">
    <source>
        <dbReference type="Proteomes" id="UP000700908"/>
    </source>
</evidence>
<evidence type="ECO:0000256" key="5">
    <source>
        <dbReference type="ARBA" id="ARBA00022989"/>
    </source>
</evidence>
<dbReference type="PANTHER" id="PTHR48085">
    <property type="entry name" value="CADMIUM/ZINC-TRANSPORTING ATPASE HMA2-RELATED"/>
    <property type="match status" value="1"/>
</dbReference>
<dbReference type="InterPro" id="IPR001757">
    <property type="entry name" value="P_typ_ATPase"/>
</dbReference>
<dbReference type="NCBIfam" id="TIGR01525">
    <property type="entry name" value="ATPase-IB_hvy"/>
    <property type="match status" value="1"/>
</dbReference>
<name>A0ABS7MP41_9ACTN</name>
<keyword evidence="7" id="KW-0547">Nucleotide-binding</keyword>
<dbReference type="SUPFAM" id="SSF56784">
    <property type="entry name" value="HAD-like"/>
    <property type="match status" value="1"/>
</dbReference>
<accession>A0ABS7MP41</accession>
<protein>
    <submittedName>
        <fullName evidence="9">Heavy metal translocating P-type ATPase</fullName>
    </submittedName>
</protein>
<dbReference type="PRINTS" id="PR00119">
    <property type="entry name" value="CATATPASE"/>
</dbReference>
<dbReference type="InterPro" id="IPR059000">
    <property type="entry name" value="ATPase_P-type_domA"/>
</dbReference>
<evidence type="ECO:0000313" key="9">
    <source>
        <dbReference type="EMBL" id="MBY4798170.1"/>
    </source>
</evidence>
<dbReference type="InterPro" id="IPR023214">
    <property type="entry name" value="HAD_sf"/>
</dbReference>
<evidence type="ECO:0000256" key="4">
    <source>
        <dbReference type="ARBA" id="ARBA00022967"/>
    </source>
</evidence>
<evidence type="ECO:0000256" key="7">
    <source>
        <dbReference type="RuleBase" id="RU362081"/>
    </source>
</evidence>
<dbReference type="Pfam" id="PF00122">
    <property type="entry name" value="E1-E2_ATPase"/>
    <property type="match status" value="1"/>
</dbReference>
<dbReference type="Gene3D" id="3.40.1110.10">
    <property type="entry name" value="Calcium-transporting ATPase, cytoplasmic domain N"/>
    <property type="match status" value="1"/>
</dbReference>
<dbReference type="RefSeq" id="WP_222199892.1">
    <property type="nucleotide sequence ID" value="NZ_JAIMFO010000008.1"/>
</dbReference>
<keyword evidence="10" id="KW-1185">Reference proteome</keyword>
<dbReference type="Proteomes" id="UP000700908">
    <property type="component" value="Unassembled WGS sequence"/>
</dbReference>
<keyword evidence="7" id="KW-0479">Metal-binding</keyword>
<sequence length="706" mass="74897">MFYSIIHEVPGRIRVKLAGSVPEGDIDALERVLMADPLIEQVQVYPRTASLAVCYRSEQAFADRECVLACIAAVDAASIEAARADFSVALAPRTNNLMIDIANLVGGYVARRWFLPAPLGVLFALWNYRAYVAEALRSLVAGRLDVPVLDAAAIGISFIKGDPATAGSTMLLLGLGELLEDYARATSEHELIYSLLDIPDYATRIPVGDPDLRGAAEERVAAKDLVPGDLIVVRTGMPVPVDGVIERGLAMVNQASLTGEPLAVERSVGDDVFAGTAVEDGEAYVRVRSAAADTKVRSIVNLVERSEALKAEALLRRESLADQIVPWNFLLAGVVALTTRSLERTSAALMVDYSCALKLVGGISVLSAMSQSAREGFTVKGSKHFEAMATADTIVFDKTGTLTEATPKVVEVLAFGGWTRTEVLRFAACLEEHFPHPAARAVVNAAARAGLKHRERHAEVEYLVAHGIASSLDGKRAVIGSEHFVIEDEAVVIPQEARTAIARDLHGLSVLYLAVDGELCGAIGIDDPIKAGAAQALRELRDAGIEHIVMLTGDSEQAAARVAAAVGIDDCRADLMPEDKHEIVERLCAAGRRVIMVGDGINDSPALSAAHVGIAMGSGTAIAKEVADITLTGGDLESLVRLRKLSSELTRRMDASFVQVIALNSALLAGGVTGVLSPQASSIIHNGSTVAFSLRNARPYTLRAEA</sequence>
<dbReference type="InterPro" id="IPR018303">
    <property type="entry name" value="ATPase_P-typ_P_site"/>
</dbReference>